<name>A0A915HQL2_ROMCU</name>
<dbReference type="Proteomes" id="UP000887565">
    <property type="component" value="Unplaced"/>
</dbReference>
<evidence type="ECO:0000256" key="1">
    <source>
        <dbReference type="SAM" id="MobiDB-lite"/>
    </source>
</evidence>
<evidence type="ECO:0000313" key="2">
    <source>
        <dbReference type="Proteomes" id="UP000887565"/>
    </source>
</evidence>
<organism evidence="2 3">
    <name type="scientific">Romanomermis culicivorax</name>
    <name type="common">Nematode worm</name>
    <dbReference type="NCBI Taxonomy" id="13658"/>
    <lineage>
        <taxon>Eukaryota</taxon>
        <taxon>Metazoa</taxon>
        <taxon>Ecdysozoa</taxon>
        <taxon>Nematoda</taxon>
        <taxon>Enoplea</taxon>
        <taxon>Dorylaimia</taxon>
        <taxon>Mermithida</taxon>
        <taxon>Mermithoidea</taxon>
        <taxon>Mermithidae</taxon>
        <taxon>Romanomermis</taxon>
    </lineage>
</organism>
<reference evidence="3" key="1">
    <citation type="submission" date="2022-11" db="UniProtKB">
        <authorList>
            <consortium name="WormBaseParasite"/>
        </authorList>
    </citation>
    <scope>IDENTIFICATION</scope>
</reference>
<dbReference type="WBParaSite" id="nRc.2.0.1.t04228-RA">
    <property type="protein sequence ID" value="nRc.2.0.1.t04228-RA"/>
    <property type="gene ID" value="nRc.2.0.1.g04228"/>
</dbReference>
<feature type="compositionally biased region" description="Basic residues" evidence="1">
    <location>
        <begin position="10"/>
        <end position="19"/>
    </location>
</feature>
<dbReference type="AlphaFoldDB" id="A0A915HQL2"/>
<sequence>MCGSLALDRRFKHSPKKSHVSFSGKNRLSGTSKSPNDFTSSLTDGKKLIIRRSKRSKLSVNVSLFSIALYFNMDNRQPNGEFSNDE</sequence>
<evidence type="ECO:0000313" key="3">
    <source>
        <dbReference type="WBParaSite" id="nRc.2.0.1.t04228-RA"/>
    </source>
</evidence>
<keyword evidence="2" id="KW-1185">Reference proteome</keyword>
<feature type="compositionally biased region" description="Polar residues" evidence="1">
    <location>
        <begin position="20"/>
        <end position="42"/>
    </location>
</feature>
<accession>A0A915HQL2</accession>
<feature type="region of interest" description="Disordered" evidence="1">
    <location>
        <begin position="1"/>
        <end position="42"/>
    </location>
</feature>
<protein>
    <submittedName>
        <fullName evidence="3">Uncharacterized protein</fullName>
    </submittedName>
</protein>
<proteinExistence type="predicted"/>